<evidence type="ECO:0000259" key="6">
    <source>
        <dbReference type="PROSITE" id="PS50977"/>
    </source>
</evidence>
<evidence type="ECO:0000256" key="5">
    <source>
        <dbReference type="SAM" id="MobiDB-lite"/>
    </source>
</evidence>
<dbReference type="SUPFAM" id="SSF48498">
    <property type="entry name" value="Tetracyclin repressor-like, C-terminal domain"/>
    <property type="match status" value="1"/>
</dbReference>
<comment type="caution">
    <text evidence="7">The sequence shown here is derived from an EMBL/GenBank/DDBJ whole genome shotgun (WGS) entry which is preliminary data.</text>
</comment>
<dbReference type="PANTHER" id="PTHR30055">
    <property type="entry name" value="HTH-TYPE TRANSCRIPTIONAL REGULATOR RUTR"/>
    <property type="match status" value="1"/>
</dbReference>
<dbReference type="GO" id="GO:0000976">
    <property type="term" value="F:transcription cis-regulatory region binding"/>
    <property type="evidence" value="ECO:0007669"/>
    <property type="project" value="TreeGrafter"/>
</dbReference>
<dbReference type="EMBL" id="BMGP01000002">
    <property type="protein sequence ID" value="GGF20957.1"/>
    <property type="molecule type" value="Genomic_DNA"/>
</dbReference>
<dbReference type="Gene3D" id="1.10.10.60">
    <property type="entry name" value="Homeodomain-like"/>
    <property type="match status" value="1"/>
</dbReference>
<evidence type="ECO:0000313" key="7">
    <source>
        <dbReference type="EMBL" id="GGF20957.1"/>
    </source>
</evidence>
<sequence>MVGMETQLASTPDTASTSPAKRTGGRSALVLAAVRTAVEELIKERGPERVTVPMIAERAGVNPTSIYRRWGDLPTLINEIATYRLDPERPLPQSGDLRGDLTAWAREIIEHYSTAVNAALLRAGAATAGESESDCLRNRRAEATMFVARTPNPPVTADQVIDHLVAPIIYRVIFLPWSIDGTTADRLVAELFDRA</sequence>
<evidence type="ECO:0000256" key="1">
    <source>
        <dbReference type="ARBA" id="ARBA00023015"/>
    </source>
</evidence>
<protein>
    <submittedName>
        <fullName evidence="7">TetR family transcriptional regulator</fullName>
    </submittedName>
</protein>
<evidence type="ECO:0000256" key="2">
    <source>
        <dbReference type="ARBA" id="ARBA00023125"/>
    </source>
</evidence>
<evidence type="ECO:0000313" key="8">
    <source>
        <dbReference type="Proteomes" id="UP000598775"/>
    </source>
</evidence>
<evidence type="ECO:0000256" key="4">
    <source>
        <dbReference type="PROSITE-ProRule" id="PRU00335"/>
    </source>
</evidence>
<organism evidence="7 8">
    <name type="scientific">Subtercola lobariae</name>
    <dbReference type="NCBI Taxonomy" id="1588641"/>
    <lineage>
        <taxon>Bacteria</taxon>
        <taxon>Bacillati</taxon>
        <taxon>Actinomycetota</taxon>
        <taxon>Actinomycetes</taxon>
        <taxon>Micrococcales</taxon>
        <taxon>Microbacteriaceae</taxon>
        <taxon>Subtercola</taxon>
    </lineage>
</organism>
<reference evidence="7 8" key="1">
    <citation type="journal article" date="2014" name="Int. J. Syst. Evol. Microbiol.">
        <title>Complete genome sequence of Corynebacterium casei LMG S-19264T (=DSM 44701T), isolated from a smear-ripened cheese.</title>
        <authorList>
            <consortium name="US DOE Joint Genome Institute (JGI-PGF)"/>
            <person name="Walter F."/>
            <person name="Albersmeier A."/>
            <person name="Kalinowski J."/>
            <person name="Ruckert C."/>
        </authorList>
    </citation>
    <scope>NUCLEOTIDE SEQUENCE [LARGE SCALE GENOMIC DNA]</scope>
    <source>
        <strain evidence="7 8">CGMCC 1.12976</strain>
    </source>
</reference>
<feature type="domain" description="HTH tetR-type" evidence="6">
    <location>
        <begin position="28"/>
        <end position="88"/>
    </location>
</feature>
<name>A0A917B4B7_9MICO</name>
<dbReference type="InterPro" id="IPR011075">
    <property type="entry name" value="TetR_C"/>
</dbReference>
<dbReference type="SUPFAM" id="SSF46689">
    <property type="entry name" value="Homeodomain-like"/>
    <property type="match status" value="1"/>
</dbReference>
<dbReference type="AlphaFoldDB" id="A0A917B4B7"/>
<proteinExistence type="predicted"/>
<dbReference type="Pfam" id="PF00440">
    <property type="entry name" value="TetR_N"/>
    <property type="match status" value="1"/>
</dbReference>
<evidence type="ECO:0000256" key="3">
    <source>
        <dbReference type="ARBA" id="ARBA00023163"/>
    </source>
</evidence>
<dbReference type="PANTHER" id="PTHR30055:SF148">
    <property type="entry name" value="TETR-FAMILY TRANSCRIPTIONAL REGULATOR"/>
    <property type="match status" value="1"/>
</dbReference>
<dbReference type="Proteomes" id="UP000598775">
    <property type="component" value="Unassembled WGS sequence"/>
</dbReference>
<accession>A0A917B4B7</accession>
<dbReference type="InterPro" id="IPR009057">
    <property type="entry name" value="Homeodomain-like_sf"/>
</dbReference>
<dbReference type="InterPro" id="IPR036271">
    <property type="entry name" value="Tet_transcr_reg_TetR-rel_C_sf"/>
</dbReference>
<feature type="compositionally biased region" description="Polar residues" evidence="5">
    <location>
        <begin position="7"/>
        <end position="20"/>
    </location>
</feature>
<keyword evidence="3" id="KW-0804">Transcription</keyword>
<dbReference type="GO" id="GO:0003700">
    <property type="term" value="F:DNA-binding transcription factor activity"/>
    <property type="evidence" value="ECO:0007669"/>
    <property type="project" value="TreeGrafter"/>
</dbReference>
<gene>
    <name evidence="7" type="ORF">GCM10011399_13230</name>
</gene>
<keyword evidence="1" id="KW-0805">Transcription regulation</keyword>
<feature type="DNA-binding region" description="H-T-H motif" evidence="4">
    <location>
        <begin position="51"/>
        <end position="70"/>
    </location>
</feature>
<dbReference type="Gene3D" id="1.10.357.10">
    <property type="entry name" value="Tetracycline Repressor, domain 2"/>
    <property type="match status" value="1"/>
</dbReference>
<dbReference type="PROSITE" id="PS50977">
    <property type="entry name" value="HTH_TETR_2"/>
    <property type="match status" value="1"/>
</dbReference>
<keyword evidence="2 4" id="KW-0238">DNA-binding</keyword>
<dbReference type="InterPro" id="IPR001647">
    <property type="entry name" value="HTH_TetR"/>
</dbReference>
<dbReference type="InterPro" id="IPR050109">
    <property type="entry name" value="HTH-type_TetR-like_transc_reg"/>
</dbReference>
<feature type="region of interest" description="Disordered" evidence="5">
    <location>
        <begin position="1"/>
        <end position="23"/>
    </location>
</feature>
<dbReference type="Pfam" id="PF16859">
    <property type="entry name" value="TetR_C_11"/>
    <property type="match status" value="1"/>
</dbReference>
<keyword evidence="8" id="KW-1185">Reference proteome</keyword>